<dbReference type="RefSeq" id="WP_354661036.1">
    <property type="nucleotide sequence ID" value="NZ_JBEXAC010000001.1"/>
</dbReference>
<dbReference type="Gene3D" id="1.20.120.450">
    <property type="entry name" value="dinb family like domain"/>
    <property type="match status" value="1"/>
</dbReference>
<accession>A0ABV2T5V5</accession>
<comment type="caution">
    <text evidence="2">The sequence shown here is derived from an EMBL/GenBank/DDBJ whole genome shotgun (WGS) entry which is preliminary data.</text>
</comment>
<dbReference type="EMBL" id="JBEXAC010000001">
    <property type="protein sequence ID" value="MET6998401.1"/>
    <property type="molecule type" value="Genomic_DNA"/>
</dbReference>
<organism evidence="2 3">
    <name type="scientific">Chitinophaga defluvii</name>
    <dbReference type="NCBI Taxonomy" id="3163343"/>
    <lineage>
        <taxon>Bacteria</taxon>
        <taxon>Pseudomonadati</taxon>
        <taxon>Bacteroidota</taxon>
        <taxon>Chitinophagia</taxon>
        <taxon>Chitinophagales</taxon>
        <taxon>Chitinophagaceae</taxon>
        <taxon>Chitinophaga</taxon>
    </lineage>
</organism>
<name>A0ABV2T5V5_9BACT</name>
<dbReference type="InterPro" id="IPR034660">
    <property type="entry name" value="DinB/YfiT-like"/>
</dbReference>
<gene>
    <name evidence="2" type="ORF">ABR189_13520</name>
</gene>
<evidence type="ECO:0000313" key="2">
    <source>
        <dbReference type="EMBL" id="MET6998401.1"/>
    </source>
</evidence>
<reference evidence="2 3" key="1">
    <citation type="submission" date="2024-06" db="EMBL/GenBank/DDBJ databases">
        <title>Chitinophaga defluvii sp. nov., isolated from municipal sewage.</title>
        <authorList>
            <person name="Zhang L."/>
        </authorList>
    </citation>
    <scope>NUCLEOTIDE SEQUENCE [LARGE SCALE GENOMIC DNA]</scope>
    <source>
        <strain evidence="2 3">H8</strain>
    </source>
</reference>
<dbReference type="Proteomes" id="UP001549749">
    <property type="component" value="Unassembled WGS sequence"/>
</dbReference>
<dbReference type="InterPro" id="IPR024775">
    <property type="entry name" value="DinB-like"/>
</dbReference>
<proteinExistence type="predicted"/>
<evidence type="ECO:0000259" key="1">
    <source>
        <dbReference type="Pfam" id="PF12867"/>
    </source>
</evidence>
<sequence>MKTPASSNANNLILIKTLQELLHGGQAHATFPDAVKDLPIKLQGVVPEGMPYSIWQLVEHIRITQWDILEFSYNPQHESPTWPEGYWPAEAIPPNKTAWKDSIAQIDKDLKAFIALLKAPDSDLYTPFSWGSGQTLLREAMLIADHTSYHTGEIIVIRRMLGAWK</sequence>
<dbReference type="Pfam" id="PF12867">
    <property type="entry name" value="DinB_2"/>
    <property type="match status" value="1"/>
</dbReference>
<feature type="domain" description="DinB-like" evidence="1">
    <location>
        <begin position="28"/>
        <end position="154"/>
    </location>
</feature>
<keyword evidence="3" id="KW-1185">Reference proteome</keyword>
<dbReference type="SUPFAM" id="SSF109854">
    <property type="entry name" value="DinB/YfiT-like putative metalloenzymes"/>
    <property type="match status" value="1"/>
</dbReference>
<evidence type="ECO:0000313" key="3">
    <source>
        <dbReference type="Proteomes" id="UP001549749"/>
    </source>
</evidence>
<protein>
    <submittedName>
        <fullName evidence="2">DinB family protein</fullName>
    </submittedName>
</protein>